<protein>
    <submittedName>
        <fullName evidence="1">Uncharacterized protein</fullName>
    </submittedName>
</protein>
<dbReference type="EMBL" id="CP132353">
    <property type="protein sequence ID" value="WLS79088.1"/>
    <property type="molecule type" value="Genomic_DNA"/>
</dbReference>
<organism evidence="1 2">
    <name type="scientific">Erwinia pyri</name>
    <dbReference type="NCBI Taxonomy" id="3062598"/>
    <lineage>
        <taxon>Bacteria</taxon>
        <taxon>Pseudomonadati</taxon>
        <taxon>Pseudomonadota</taxon>
        <taxon>Gammaproteobacteria</taxon>
        <taxon>Enterobacterales</taxon>
        <taxon>Erwiniaceae</taxon>
        <taxon>Erwinia</taxon>
    </lineage>
</organism>
<reference evidence="1 2" key="1">
    <citation type="submission" date="2023-07" db="EMBL/GenBank/DDBJ databases">
        <title>Pathogenic bacteria of pear tree diseases.</title>
        <authorList>
            <person name="Zhang Z."/>
            <person name="He L."/>
            <person name="Huang R."/>
        </authorList>
    </citation>
    <scope>NUCLEOTIDE SEQUENCE [LARGE SCALE GENOMIC DNA]</scope>
    <source>
        <strain evidence="1 2">DE2</strain>
    </source>
</reference>
<gene>
    <name evidence="1" type="ORF">Q3V30_00790</name>
</gene>
<name>A0AA50HQR9_9GAMM</name>
<accession>A0AA50HQR9</accession>
<proteinExistence type="predicted"/>
<dbReference type="RefSeq" id="WP_306209547.1">
    <property type="nucleotide sequence ID" value="NZ_CP132353.1"/>
</dbReference>
<evidence type="ECO:0000313" key="2">
    <source>
        <dbReference type="Proteomes" id="UP001228139"/>
    </source>
</evidence>
<dbReference type="KEGG" id="epi:Q3V30_00790"/>
<dbReference type="Proteomes" id="UP001228139">
    <property type="component" value="Chromosome"/>
</dbReference>
<keyword evidence="2" id="KW-1185">Reference proteome</keyword>
<evidence type="ECO:0000313" key="1">
    <source>
        <dbReference type="EMBL" id="WLS79088.1"/>
    </source>
</evidence>
<sequence length="91" mass="10324">MFFSTIKLILFMMRPSRERISRLKDIGISSDNFIGGSPACSPFILAYPLRPNPKNRALLRALIARYGQLLKVKRCFKILTLPATTAKLNQL</sequence>
<dbReference type="AlphaFoldDB" id="A0AA50HQR9"/>